<dbReference type="InterPro" id="IPR047122">
    <property type="entry name" value="Trans-enoyl_RdTase-like"/>
</dbReference>
<accession>A0A1V8STQ3</accession>
<dbReference type="InterPro" id="IPR020843">
    <property type="entry name" value="ER"/>
</dbReference>
<dbReference type="GO" id="GO:0016651">
    <property type="term" value="F:oxidoreductase activity, acting on NAD(P)H"/>
    <property type="evidence" value="ECO:0007669"/>
    <property type="project" value="InterPro"/>
</dbReference>
<protein>
    <recommendedName>
        <fullName evidence="4">Enoyl reductase (ER) domain-containing protein</fullName>
    </recommendedName>
</protein>
<dbReference type="STRING" id="1507870.A0A1V8STQ3"/>
<organism evidence="5 6">
    <name type="scientific">Cryoendolithus antarcticus</name>
    <dbReference type="NCBI Taxonomy" id="1507870"/>
    <lineage>
        <taxon>Eukaryota</taxon>
        <taxon>Fungi</taxon>
        <taxon>Dikarya</taxon>
        <taxon>Ascomycota</taxon>
        <taxon>Pezizomycotina</taxon>
        <taxon>Dothideomycetes</taxon>
        <taxon>Dothideomycetidae</taxon>
        <taxon>Cladosporiales</taxon>
        <taxon>Cladosporiaceae</taxon>
        <taxon>Cryoendolithus</taxon>
    </lineage>
</organism>
<dbReference type="OrthoDB" id="9992527at2759"/>
<comment type="subunit">
    <text evidence="2">Monomer.</text>
</comment>
<gene>
    <name evidence="5" type="ORF">B0A48_11816</name>
</gene>
<dbReference type="InterPro" id="IPR036291">
    <property type="entry name" value="NAD(P)-bd_dom_sf"/>
</dbReference>
<evidence type="ECO:0000313" key="6">
    <source>
        <dbReference type="Proteomes" id="UP000192596"/>
    </source>
</evidence>
<dbReference type="InParanoid" id="A0A1V8STQ3"/>
<comment type="similarity">
    <text evidence="1">Belongs to the zinc-containing alcohol dehydrogenase family.</text>
</comment>
<evidence type="ECO:0000256" key="3">
    <source>
        <dbReference type="ARBA" id="ARBA00023002"/>
    </source>
</evidence>
<reference evidence="6" key="1">
    <citation type="submission" date="2017-03" db="EMBL/GenBank/DDBJ databases">
        <title>Genomes of endolithic fungi from Antarctica.</title>
        <authorList>
            <person name="Coleine C."/>
            <person name="Masonjones S."/>
            <person name="Stajich J.E."/>
        </authorList>
    </citation>
    <scope>NUCLEOTIDE SEQUENCE [LARGE SCALE GENOMIC DNA]</scope>
    <source>
        <strain evidence="6">CCFEE 5527</strain>
    </source>
</reference>
<dbReference type="InterPro" id="IPR013154">
    <property type="entry name" value="ADH-like_N"/>
</dbReference>
<dbReference type="Gene3D" id="3.40.50.720">
    <property type="entry name" value="NAD(P)-binding Rossmann-like Domain"/>
    <property type="match status" value="1"/>
</dbReference>
<dbReference type="Gene3D" id="3.90.180.10">
    <property type="entry name" value="Medium-chain alcohol dehydrogenases, catalytic domain"/>
    <property type="match status" value="1"/>
</dbReference>
<dbReference type="CDD" id="cd08249">
    <property type="entry name" value="enoyl_reductase_like"/>
    <property type="match status" value="1"/>
</dbReference>
<keyword evidence="3" id="KW-0560">Oxidoreductase</keyword>
<comment type="caution">
    <text evidence="5">The sequence shown here is derived from an EMBL/GenBank/DDBJ whole genome shotgun (WGS) entry which is preliminary data.</text>
</comment>
<dbReference type="Proteomes" id="UP000192596">
    <property type="component" value="Unassembled WGS sequence"/>
</dbReference>
<dbReference type="PANTHER" id="PTHR45348:SF7">
    <property type="entry name" value="ZINC BINDING OXIDOREDUCTASE, PUTATIVE-RELATED"/>
    <property type="match status" value="1"/>
</dbReference>
<name>A0A1V8STQ3_9PEZI</name>
<evidence type="ECO:0000313" key="5">
    <source>
        <dbReference type="EMBL" id="OQO02262.1"/>
    </source>
</evidence>
<proteinExistence type="inferred from homology"/>
<dbReference type="EMBL" id="NAJO01000028">
    <property type="protein sequence ID" value="OQO02262.1"/>
    <property type="molecule type" value="Genomic_DNA"/>
</dbReference>
<evidence type="ECO:0000256" key="2">
    <source>
        <dbReference type="ARBA" id="ARBA00011245"/>
    </source>
</evidence>
<keyword evidence="6" id="KW-1185">Reference proteome</keyword>
<dbReference type="SUPFAM" id="SSF51735">
    <property type="entry name" value="NAD(P)-binding Rossmann-fold domains"/>
    <property type="match status" value="1"/>
</dbReference>
<dbReference type="SMART" id="SM00829">
    <property type="entry name" value="PKS_ER"/>
    <property type="match status" value="1"/>
</dbReference>
<feature type="domain" description="Enoyl reductase (ER)" evidence="4">
    <location>
        <begin position="15"/>
        <end position="356"/>
    </location>
</feature>
<sequence>MAAPSENMSALLLDAPNRTATIQTIPVPIPGPGELLIRVHAIALNPVDALYTFKPLGSSGRTVGSDFAGTVVSAAPYHDEKSPIPSFSPGDRVSGFLQGACSINDRPGAFADYLVCPADLVWRIPDSMSFEEASAISLCGLTAAQALFQRLGFVAPWDTTFKPATPAREFYALIYGASTSVGLYAAQLLHLSAKHSNTTVHLLGTASPARFDLLRAKPYSYEHLVSYRSPDWPAQIRALHPRNRGVDIALDCISQASTVGQVSSTLRDGGKLAVLRSRAAGAWDASLVPAHIDPLYDAVWRGLGERVQYHSMVLEANAEMRQFSRAFYRWLSSGDGSKLQANPVRRMPGGLGKVVGDGFMLVGEGDAVKQAEGRREEWMKPISGEKLVYSLV</sequence>
<dbReference type="Pfam" id="PF08240">
    <property type="entry name" value="ADH_N"/>
    <property type="match status" value="1"/>
</dbReference>
<evidence type="ECO:0000259" key="4">
    <source>
        <dbReference type="SMART" id="SM00829"/>
    </source>
</evidence>
<evidence type="ECO:0000256" key="1">
    <source>
        <dbReference type="ARBA" id="ARBA00008072"/>
    </source>
</evidence>
<dbReference type="InterPro" id="IPR011032">
    <property type="entry name" value="GroES-like_sf"/>
</dbReference>
<dbReference type="SUPFAM" id="SSF50129">
    <property type="entry name" value="GroES-like"/>
    <property type="match status" value="1"/>
</dbReference>
<dbReference type="PANTHER" id="PTHR45348">
    <property type="entry name" value="HYPOTHETICAL OXIDOREDUCTASE (EUROFUNG)"/>
    <property type="match status" value="1"/>
</dbReference>
<dbReference type="AlphaFoldDB" id="A0A1V8STQ3"/>